<dbReference type="SUPFAM" id="SSF55811">
    <property type="entry name" value="Nudix"/>
    <property type="match status" value="1"/>
</dbReference>
<comment type="caution">
    <text evidence="2">The sequence shown here is derived from an EMBL/GenBank/DDBJ whole genome shotgun (WGS) entry which is preliminary data.</text>
</comment>
<keyword evidence="3" id="KW-1185">Reference proteome</keyword>
<dbReference type="GO" id="GO:0016787">
    <property type="term" value="F:hydrolase activity"/>
    <property type="evidence" value="ECO:0007669"/>
    <property type="project" value="UniProtKB-KW"/>
</dbReference>
<protein>
    <submittedName>
        <fullName evidence="2">NUDIX hydrolase</fullName>
    </submittedName>
</protein>
<organism evidence="2 3">
    <name type="scientific">Xylanimonas oleitrophica</name>
    <dbReference type="NCBI Taxonomy" id="2607479"/>
    <lineage>
        <taxon>Bacteria</taxon>
        <taxon>Bacillati</taxon>
        <taxon>Actinomycetota</taxon>
        <taxon>Actinomycetes</taxon>
        <taxon>Micrococcales</taxon>
        <taxon>Promicromonosporaceae</taxon>
        <taxon>Xylanimonas</taxon>
    </lineage>
</organism>
<dbReference type="Proteomes" id="UP000248783">
    <property type="component" value="Unassembled WGS sequence"/>
</dbReference>
<dbReference type="InterPro" id="IPR000086">
    <property type="entry name" value="NUDIX_hydrolase_dom"/>
</dbReference>
<evidence type="ECO:0000313" key="2">
    <source>
        <dbReference type="EMBL" id="PZR51910.1"/>
    </source>
</evidence>
<evidence type="ECO:0000259" key="1">
    <source>
        <dbReference type="PROSITE" id="PS51462"/>
    </source>
</evidence>
<reference evidence="2 3" key="1">
    <citation type="submission" date="2018-06" db="EMBL/GenBank/DDBJ databases">
        <title>Whole genome sequencing of a novel hydrocarbon degrading bacterial strain, PW21 isolated from oil contaminated produced water sample.</title>
        <authorList>
            <person name="Nagkirti P."/>
            <person name="Shaikh A."/>
            <person name="Gowdaman V."/>
            <person name="Engineer A.E."/>
            <person name="Dagar S."/>
            <person name="Dhakephalkar P.K."/>
        </authorList>
    </citation>
    <scope>NUCLEOTIDE SEQUENCE [LARGE SCALE GENOMIC DNA]</scope>
    <source>
        <strain evidence="2 3">PW21</strain>
    </source>
</reference>
<feature type="domain" description="Nudix hydrolase" evidence="1">
    <location>
        <begin position="39"/>
        <end position="175"/>
    </location>
</feature>
<dbReference type="PROSITE" id="PS51462">
    <property type="entry name" value="NUDIX"/>
    <property type="match status" value="1"/>
</dbReference>
<dbReference type="Pfam" id="PF00293">
    <property type="entry name" value="NUDIX"/>
    <property type="match status" value="1"/>
</dbReference>
<dbReference type="EMBL" id="QKWH01000014">
    <property type="protein sequence ID" value="PZR51910.1"/>
    <property type="molecule type" value="Genomic_DNA"/>
</dbReference>
<dbReference type="RefSeq" id="WP_111251866.1">
    <property type="nucleotide sequence ID" value="NZ_QKWH01000014.1"/>
</dbReference>
<accession>A0A2W5WL48</accession>
<gene>
    <name evidence="2" type="ORF">DNL40_13905</name>
</gene>
<evidence type="ECO:0000313" key="3">
    <source>
        <dbReference type="Proteomes" id="UP000248783"/>
    </source>
</evidence>
<keyword evidence="2" id="KW-0378">Hydrolase</keyword>
<dbReference type="Gene3D" id="3.90.79.10">
    <property type="entry name" value="Nucleoside Triphosphate Pyrophosphohydrolase"/>
    <property type="match status" value="1"/>
</dbReference>
<sequence>MAWRTLRSRTAYENRWIRVREDAVEMPDGREGVYGVVELRHPAVFVVALDEAEDGDVRVLLVDVDRYTVGRSLEVVAGGTDGQDPLAAAQRELREEAGLEAEEWTEVGAADALNGVCVAPERVFVARGVRRATGDAELAATQQEDGIAGARWVPFGEVLTMVARGEITDGETVMALAMAGIHLGRFR</sequence>
<dbReference type="AlphaFoldDB" id="A0A2W5WL48"/>
<proteinExistence type="predicted"/>
<dbReference type="InterPro" id="IPR015797">
    <property type="entry name" value="NUDIX_hydrolase-like_dom_sf"/>
</dbReference>
<name>A0A2W5WL48_9MICO</name>